<dbReference type="GO" id="GO:0022627">
    <property type="term" value="C:cytosolic small ribosomal subunit"/>
    <property type="evidence" value="ECO:0007669"/>
    <property type="project" value="TreeGrafter"/>
</dbReference>
<gene>
    <name evidence="3" type="ORF">A2462_01105</name>
</gene>
<dbReference type="InterPro" id="IPR038416">
    <property type="entry name" value="Ribosom_S30AE_C_sf"/>
</dbReference>
<dbReference type="GO" id="GO:0043024">
    <property type="term" value="F:ribosomal small subunit binding"/>
    <property type="evidence" value="ECO:0007669"/>
    <property type="project" value="TreeGrafter"/>
</dbReference>
<dbReference type="Pfam" id="PF16321">
    <property type="entry name" value="Ribosom_S30AE_C"/>
    <property type="match status" value="2"/>
</dbReference>
<dbReference type="EMBL" id="MEUI01000022">
    <property type="protein sequence ID" value="OGC34122.1"/>
    <property type="molecule type" value="Genomic_DNA"/>
</dbReference>
<dbReference type="PANTHER" id="PTHR33231:SF1">
    <property type="entry name" value="30S RIBOSOMAL PROTEIN"/>
    <property type="match status" value="1"/>
</dbReference>
<name>A0A1F4TN20_UNCSA</name>
<dbReference type="GO" id="GO:0045900">
    <property type="term" value="P:negative regulation of translational elongation"/>
    <property type="evidence" value="ECO:0007669"/>
    <property type="project" value="TreeGrafter"/>
</dbReference>
<evidence type="ECO:0000313" key="4">
    <source>
        <dbReference type="Proteomes" id="UP000177309"/>
    </source>
</evidence>
<dbReference type="PANTHER" id="PTHR33231">
    <property type="entry name" value="30S RIBOSOMAL PROTEIN"/>
    <property type="match status" value="1"/>
</dbReference>
<dbReference type="InterPro" id="IPR032528">
    <property type="entry name" value="Ribosom_S30AE_C"/>
</dbReference>
<comment type="caution">
    <text evidence="3">The sequence shown here is derived from an EMBL/GenBank/DDBJ whole genome shotgun (WGS) entry which is preliminary data.</text>
</comment>
<proteinExistence type="predicted"/>
<evidence type="ECO:0000313" key="3">
    <source>
        <dbReference type="EMBL" id="OGC34122.1"/>
    </source>
</evidence>
<feature type="domain" description="Sigma 54 modulation/S30EA ribosomal protein C-terminal" evidence="2">
    <location>
        <begin position="182"/>
        <end position="224"/>
    </location>
</feature>
<feature type="domain" description="Sigma 54 modulation/S30EA ribosomal protein C-terminal" evidence="2">
    <location>
        <begin position="127"/>
        <end position="168"/>
    </location>
</feature>
<dbReference type="Gene3D" id="3.30.160.100">
    <property type="entry name" value="Ribosome hibernation promotion factor-like"/>
    <property type="match status" value="1"/>
</dbReference>
<sequence>MQITISARGTELTPALKEYVQQKVAKLEEFFNNIQKVEVVLEVRKINDKEHKQVAEIRAWLAGLKVVQALEAGKDLYAATDLVVDEVKRQIKRHKEKHLKKAKRETIRKKYQDLDGIQDESVDSPILAKVDAFARKPMSLGEAKDELKIMEQDFLAFRNSADDSICVLKKDKKTMKLLAKGKEMLPEEAVAELQKKKQNLIFFNNKQSQIPAVVYRRKSGDFGLIEP</sequence>
<dbReference type="AlphaFoldDB" id="A0A1F4TN20"/>
<dbReference type="Gene3D" id="3.30.505.50">
    <property type="entry name" value="Sigma 54 modulation/S30EA ribosomal protein, C-terminal domain"/>
    <property type="match status" value="2"/>
</dbReference>
<evidence type="ECO:0000259" key="2">
    <source>
        <dbReference type="Pfam" id="PF16321"/>
    </source>
</evidence>
<dbReference type="InterPro" id="IPR050574">
    <property type="entry name" value="HPF/YfiA_ribosome-assoc"/>
</dbReference>
<dbReference type="SUPFAM" id="SSF69754">
    <property type="entry name" value="Ribosome binding protein Y (YfiA homologue)"/>
    <property type="match status" value="1"/>
</dbReference>
<reference evidence="3 4" key="1">
    <citation type="journal article" date="2016" name="Nat. Commun.">
        <title>Thousands of microbial genomes shed light on interconnected biogeochemical processes in an aquifer system.</title>
        <authorList>
            <person name="Anantharaman K."/>
            <person name="Brown C.T."/>
            <person name="Hug L.A."/>
            <person name="Sharon I."/>
            <person name="Castelle C.J."/>
            <person name="Probst A.J."/>
            <person name="Thomas B.C."/>
            <person name="Singh A."/>
            <person name="Wilkins M.J."/>
            <person name="Karaoz U."/>
            <person name="Brodie E.L."/>
            <person name="Williams K.H."/>
            <person name="Hubbard S.S."/>
            <person name="Banfield J.F."/>
        </authorList>
    </citation>
    <scope>NUCLEOTIDE SEQUENCE [LARGE SCALE GENOMIC DNA]</scope>
</reference>
<organism evidence="3 4">
    <name type="scientific">candidate division WOR-1 bacterium RIFOXYC2_FULL_41_25</name>
    <dbReference type="NCBI Taxonomy" id="1802586"/>
    <lineage>
        <taxon>Bacteria</taxon>
        <taxon>Bacillati</taxon>
        <taxon>Saganbacteria</taxon>
    </lineage>
</organism>
<dbReference type="Proteomes" id="UP000177309">
    <property type="component" value="Unassembled WGS sequence"/>
</dbReference>
<dbReference type="Pfam" id="PF02482">
    <property type="entry name" value="Ribosomal_S30AE"/>
    <property type="match status" value="1"/>
</dbReference>
<protein>
    <submittedName>
        <fullName evidence="3">Ribosomal subunit interface protein</fullName>
    </submittedName>
</protein>
<evidence type="ECO:0000256" key="1">
    <source>
        <dbReference type="ARBA" id="ARBA00022845"/>
    </source>
</evidence>
<dbReference type="NCBIfam" id="TIGR00741">
    <property type="entry name" value="yfiA"/>
    <property type="match status" value="1"/>
</dbReference>
<keyword evidence="1" id="KW-0810">Translation regulation</keyword>
<dbReference type="InterPro" id="IPR036567">
    <property type="entry name" value="RHF-like"/>
</dbReference>
<dbReference type="InterPro" id="IPR003489">
    <property type="entry name" value="RHF/RaiA"/>
</dbReference>
<dbReference type="CDD" id="cd00552">
    <property type="entry name" value="RaiA"/>
    <property type="match status" value="1"/>
</dbReference>
<accession>A0A1F4TN20</accession>